<protein>
    <recommendedName>
        <fullName evidence="5">CU044_5270 family protein</fullName>
    </recommendedName>
</protein>
<accession>A0A852YGL9</accession>
<organism evidence="3 4">
    <name type="scientific">Schumannella luteola</name>
    <dbReference type="NCBI Taxonomy" id="472059"/>
    <lineage>
        <taxon>Bacteria</taxon>
        <taxon>Bacillati</taxon>
        <taxon>Actinomycetota</taxon>
        <taxon>Actinomycetes</taxon>
        <taxon>Micrococcales</taxon>
        <taxon>Microbacteriaceae</taxon>
        <taxon>Schumannella</taxon>
    </lineage>
</organism>
<name>A0A852YGL9_9MICO</name>
<evidence type="ECO:0000313" key="4">
    <source>
        <dbReference type="Proteomes" id="UP000553888"/>
    </source>
</evidence>
<dbReference type="AlphaFoldDB" id="A0A852YGL9"/>
<feature type="region of interest" description="Disordered" evidence="1">
    <location>
        <begin position="164"/>
        <end position="184"/>
    </location>
</feature>
<dbReference type="NCBIfam" id="NF038083">
    <property type="entry name" value="CU044_5270_fam"/>
    <property type="match status" value="1"/>
</dbReference>
<feature type="transmembrane region" description="Helical" evidence="2">
    <location>
        <begin position="53"/>
        <end position="72"/>
    </location>
</feature>
<dbReference type="Proteomes" id="UP000553888">
    <property type="component" value="Unassembled WGS sequence"/>
</dbReference>
<keyword evidence="2" id="KW-0812">Transmembrane</keyword>
<evidence type="ECO:0000256" key="2">
    <source>
        <dbReference type="SAM" id="Phobius"/>
    </source>
</evidence>
<keyword evidence="4" id="KW-1185">Reference proteome</keyword>
<comment type="caution">
    <text evidence="3">The sequence shown here is derived from an EMBL/GenBank/DDBJ whole genome shotgun (WGS) entry which is preliminary data.</text>
</comment>
<reference evidence="3 4" key="1">
    <citation type="submission" date="2020-07" db="EMBL/GenBank/DDBJ databases">
        <title>Sequencing the genomes of 1000 actinobacteria strains.</title>
        <authorList>
            <person name="Klenk H.-P."/>
        </authorList>
    </citation>
    <scope>NUCLEOTIDE SEQUENCE [LARGE SCALE GENOMIC DNA]</scope>
    <source>
        <strain evidence="3 4">DSM 23141</strain>
    </source>
</reference>
<dbReference type="InterPro" id="IPR047789">
    <property type="entry name" value="CU044_5270-like"/>
</dbReference>
<evidence type="ECO:0008006" key="5">
    <source>
        <dbReference type="Google" id="ProtNLM"/>
    </source>
</evidence>
<dbReference type="EMBL" id="JACBZY010000001">
    <property type="protein sequence ID" value="NYG98158.1"/>
    <property type="molecule type" value="Genomic_DNA"/>
</dbReference>
<keyword evidence="2" id="KW-1133">Transmembrane helix</keyword>
<keyword evidence="2" id="KW-0472">Membrane</keyword>
<sequence>MDELEQRLRAANPVRAQRDEPLTLRAEADLARIVDGTAVARRTPRASHRPRPAVYWIIGLAAALTIALVVTLTNLGQPVPASLAAPPRLKATPIAEGSDATLARLIAAARSQPDTTAEQDFDIRIEGWYSNVTVTEKETAWVVQPQEVTLRRYADGSGRVETHAGPVRWGAEPPDLSAAPGSLISRDDYPAGEYPMLYPTPPPTTGAELRAYIEAILSGGTPDVTLTTGDYFNEAESVRNEWVLSGARSAALLELIRSLDGVEMLGRVTDRLNRPGIAFQAKSGEKGSFRTILIFDETTGALLSSERVYIGGAKDVTYPSGSVVSYTAWKDPS</sequence>
<dbReference type="RefSeq" id="WP_179565383.1">
    <property type="nucleotide sequence ID" value="NZ_JACBZY010000001.1"/>
</dbReference>
<gene>
    <name evidence="3" type="ORF">BJ979_000784</name>
</gene>
<evidence type="ECO:0000256" key="1">
    <source>
        <dbReference type="SAM" id="MobiDB-lite"/>
    </source>
</evidence>
<evidence type="ECO:0000313" key="3">
    <source>
        <dbReference type="EMBL" id="NYG98158.1"/>
    </source>
</evidence>
<proteinExistence type="predicted"/>